<dbReference type="InterPro" id="IPR011600">
    <property type="entry name" value="Pept_C14_caspase"/>
</dbReference>
<name>A0A0C3DE17_9AGAM</name>
<sequence>MLDSPKFPEHLQPTGSNIIREIHNLVSNPAEGDHHVFYYSGHGVQTICEDNSEWDGRNEGIVGMDGEYIVDDLLHNKLVVPLKKTKKTRLFVRTSAYYILKSSGFDPIYRPYLIAAILKLCWTCVVVVSQGLGQEAQGVLSQGYANPSCNFVRVTASNTWKPIQLDFFSEMFQSSK</sequence>
<dbReference type="HOGENOM" id="CLU_1526051_0_0_1"/>
<dbReference type="PANTHER" id="PTHR48104:SF30">
    <property type="entry name" value="METACASPASE-1"/>
    <property type="match status" value="1"/>
</dbReference>
<gene>
    <name evidence="3" type="ORF">SCLCIDRAFT_1222038</name>
</gene>
<evidence type="ECO:0000313" key="3">
    <source>
        <dbReference type="EMBL" id="KIM54341.1"/>
    </source>
</evidence>
<dbReference type="Gene3D" id="3.40.50.12660">
    <property type="match status" value="1"/>
</dbReference>
<dbReference type="GO" id="GO:0005737">
    <property type="term" value="C:cytoplasm"/>
    <property type="evidence" value="ECO:0007669"/>
    <property type="project" value="TreeGrafter"/>
</dbReference>
<dbReference type="Proteomes" id="UP000053989">
    <property type="component" value="Unassembled WGS sequence"/>
</dbReference>
<evidence type="ECO:0000256" key="1">
    <source>
        <dbReference type="ARBA" id="ARBA00009005"/>
    </source>
</evidence>
<accession>A0A0C3DE17</accession>
<dbReference type="Pfam" id="PF00656">
    <property type="entry name" value="Peptidase_C14"/>
    <property type="match status" value="1"/>
</dbReference>
<protein>
    <recommendedName>
        <fullName evidence="2">Peptidase C14 caspase domain-containing protein</fullName>
    </recommendedName>
</protein>
<evidence type="ECO:0000259" key="2">
    <source>
        <dbReference type="Pfam" id="PF00656"/>
    </source>
</evidence>
<dbReference type="GO" id="GO:0004197">
    <property type="term" value="F:cysteine-type endopeptidase activity"/>
    <property type="evidence" value="ECO:0007669"/>
    <property type="project" value="InterPro"/>
</dbReference>
<dbReference type="InParanoid" id="A0A0C3DE17"/>
<dbReference type="PANTHER" id="PTHR48104">
    <property type="entry name" value="METACASPASE-4"/>
    <property type="match status" value="1"/>
</dbReference>
<dbReference type="AlphaFoldDB" id="A0A0C3DE17"/>
<dbReference type="EMBL" id="KN822156">
    <property type="protein sequence ID" value="KIM54341.1"/>
    <property type="molecule type" value="Genomic_DNA"/>
</dbReference>
<dbReference type="GO" id="GO:0006508">
    <property type="term" value="P:proteolysis"/>
    <property type="evidence" value="ECO:0007669"/>
    <property type="project" value="InterPro"/>
</dbReference>
<reference evidence="4" key="2">
    <citation type="submission" date="2015-01" db="EMBL/GenBank/DDBJ databases">
        <title>Evolutionary Origins and Diversification of the Mycorrhizal Mutualists.</title>
        <authorList>
            <consortium name="DOE Joint Genome Institute"/>
            <consortium name="Mycorrhizal Genomics Consortium"/>
            <person name="Kohler A."/>
            <person name="Kuo A."/>
            <person name="Nagy L.G."/>
            <person name="Floudas D."/>
            <person name="Copeland A."/>
            <person name="Barry K.W."/>
            <person name="Cichocki N."/>
            <person name="Veneault-Fourrey C."/>
            <person name="LaButti K."/>
            <person name="Lindquist E.A."/>
            <person name="Lipzen A."/>
            <person name="Lundell T."/>
            <person name="Morin E."/>
            <person name="Murat C."/>
            <person name="Riley R."/>
            <person name="Ohm R."/>
            <person name="Sun H."/>
            <person name="Tunlid A."/>
            <person name="Henrissat B."/>
            <person name="Grigoriev I.V."/>
            <person name="Hibbett D.S."/>
            <person name="Martin F."/>
        </authorList>
    </citation>
    <scope>NUCLEOTIDE SEQUENCE [LARGE SCALE GENOMIC DNA]</scope>
    <source>
        <strain evidence="4">Foug A</strain>
    </source>
</reference>
<keyword evidence="4" id="KW-1185">Reference proteome</keyword>
<comment type="similarity">
    <text evidence="1">Belongs to the peptidase C14B family.</text>
</comment>
<feature type="domain" description="Peptidase C14 caspase" evidence="2">
    <location>
        <begin position="10"/>
        <end position="83"/>
    </location>
</feature>
<dbReference type="InterPro" id="IPR050452">
    <property type="entry name" value="Metacaspase"/>
</dbReference>
<dbReference type="OrthoDB" id="3223806at2759"/>
<evidence type="ECO:0000313" key="4">
    <source>
        <dbReference type="Proteomes" id="UP000053989"/>
    </source>
</evidence>
<proteinExistence type="inferred from homology"/>
<organism evidence="3 4">
    <name type="scientific">Scleroderma citrinum Foug A</name>
    <dbReference type="NCBI Taxonomy" id="1036808"/>
    <lineage>
        <taxon>Eukaryota</taxon>
        <taxon>Fungi</taxon>
        <taxon>Dikarya</taxon>
        <taxon>Basidiomycota</taxon>
        <taxon>Agaricomycotina</taxon>
        <taxon>Agaricomycetes</taxon>
        <taxon>Agaricomycetidae</taxon>
        <taxon>Boletales</taxon>
        <taxon>Sclerodermatineae</taxon>
        <taxon>Sclerodermataceae</taxon>
        <taxon>Scleroderma</taxon>
    </lineage>
</organism>
<reference evidence="3 4" key="1">
    <citation type="submission" date="2014-04" db="EMBL/GenBank/DDBJ databases">
        <authorList>
            <consortium name="DOE Joint Genome Institute"/>
            <person name="Kuo A."/>
            <person name="Kohler A."/>
            <person name="Nagy L.G."/>
            <person name="Floudas D."/>
            <person name="Copeland A."/>
            <person name="Barry K.W."/>
            <person name="Cichocki N."/>
            <person name="Veneault-Fourrey C."/>
            <person name="LaButti K."/>
            <person name="Lindquist E.A."/>
            <person name="Lipzen A."/>
            <person name="Lundell T."/>
            <person name="Morin E."/>
            <person name="Murat C."/>
            <person name="Sun H."/>
            <person name="Tunlid A."/>
            <person name="Henrissat B."/>
            <person name="Grigoriev I.V."/>
            <person name="Hibbett D.S."/>
            <person name="Martin F."/>
            <person name="Nordberg H.P."/>
            <person name="Cantor M.N."/>
            <person name="Hua S.X."/>
        </authorList>
    </citation>
    <scope>NUCLEOTIDE SEQUENCE [LARGE SCALE GENOMIC DNA]</scope>
    <source>
        <strain evidence="3 4">Foug A</strain>
    </source>
</reference>